<evidence type="ECO:0000313" key="2">
    <source>
        <dbReference type="EMBL" id="OUE08972.1"/>
    </source>
</evidence>
<feature type="transmembrane region" description="Helical" evidence="1">
    <location>
        <begin position="193"/>
        <end position="223"/>
    </location>
</feature>
<feature type="transmembrane region" description="Helical" evidence="1">
    <location>
        <begin position="381"/>
        <end position="399"/>
    </location>
</feature>
<sequence length="446" mass="47283">MTLALATAAVLRPEFAAVLPAALLNGYVFLLVRYRLAPAFLSPAMILAGYLTLIGLSGYFLVNGLAFAGGTSGIDFAMTDALLARTANLFLLASTLVLAGAWVTRGTARSTVDMASLLDFGDLTRYKGVIILAATLDLVVAISLAGIDRLLMRTTYIFDVSGGFIGTIVSMASLAAIVGLGLVAFGTKGGPRALAVVLIGAFVVYFVALGTRRLGLIPIILLLSYIIANRGRVRIPAVVVALVSSVVGLALTLHFRNLPLHGLLPHLSGLSSFTLGWDEVRENLNNVLVGFRITALTAFEEPSISTEIFRISVSPFSGSSLGWGEVSQQLRLNTYTPYSAVGEVANQGAVVTAVFFAFLGLVFGIIERLNAGLLSSSSTRLYALLVLGLVFLFVVQSIQYNLRSITRFVFFALAVQLAVMAIAVASRRTSRLVPHPAAAPRAKSLR</sequence>
<protein>
    <recommendedName>
        <fullName evidence="4">O-antigen polysaccharide polymerase Wzy</fullName>
    </recommendedName>
</protein>
<dbReference type="Proteomes" id="UP000195106">
    <property type="component" value="Unassembled WGS sequence"/>
</dbReference>
<organism evidence="2 3">
    <name type="scientific">Clavibacter michiganensis</name>
    <dbReference type="NCBI Taxonomy" id="28447"/>
    <lineage>
        <taxon>Bacteria</taxon>
        <taxon>Bacillati</taxon>
        <taxon>Actinomycetota</taxon>
        <taxon>Actinomycetes</taxon>
        <taxon>Micrococcales</taxon>
        <taxon>Microbacteriaceae</taxon>
        <taxon>Clavibacter</taxon>
    </lineage>
</organism>
<name>A0A251XTS9_9MICO</name>
<accession>A0A251XTS9</accession>
<keyword evidence="1" id="KW-0812">Transmembrane</keyword>
<feature type="transmembrane region" description="Helical" evidence="1">
    <location>
        <begin position="123"/>
        <end position="144"/>
    </location>
</feature>
<feature type="transmembrane region" description="Helical" evidence="1">
    <location>
        <begin position="82"/>
        <end position="103"/>
    </location>
</feature>
<dbReference type="EMBL" id="MDHJ01000001">
    <property type="protein sequence ID" value="OUE08972.1"/>
    <property type="molecule type" value="Genomic_DNA"/>
</dbReference>
<feature type="transmembrane region" description="Helical" evidence="1">
    <location>
        <begin position="40"/>
        <end position="62"/>
    </location>
</feature>
<feature type="transmembrane region" description="Helical" evidence="1">
    <location>
        <begin position="405"/>
        <end position="425"/>
    </location>
</feature>
<feature type="transmembrane region" description="Helical" evidence="1">
    <location>
        <begin position="156"/>
        <end position="187"/>
    </location>
</feature>
<evidence type="ECO:0008006" key="4">
    <source>
        <dbReference type="Google" id="ProtNLM"/>
    </source>
</evidence>
<dbReference type="AlphaFoldDB" id="A0A251XTS9"/>
<proteinExistence type="predicted"/>
<feature type="transmembrane region" description="Helical" evidence="1">
    <location>
        <begin position="235"/>
        <end position="255"/>
    </location>
</feature>
<comment type="caution">
    <text evidence="2">The sequence shown here is derived from an EMBL/GenBank/DDBJ whole genome shotgun (WGS) entry which is preliminary data.</text>
</comment>
<evidence type="ECO:0000313" key="3">
    <source>
        <dbReference type="Proteomes" id="UP000195106"/>
    </source>
</evidence>
<evidence type="ECO:0000256" key="1">
    <source>
        <dbReference type="SAM" id="Phobius"/>
    </source>
</evidence>
<reference evidence="2 3" key="1">
    <citation type="submission" date="2016-08" db="EMBL/GenBank/DDBJ databases">
        <title>Genome sequence of Clavibacter michiganensis spp. strain CASJ009.</title>
        <authorList>
            <person name="Thapa S.P."/>
            <person name="Coaker G."/>
        </authorList>
    </citation>
    <scope>NUCLEOTIDE SEQUENCE [LARGE SCALE GENOMIC DNA]</scope>
    <source>
        <strain evidence="2">CASJ009</strain>
    </source>
</reference>
<gene>
    <name evidence="2" type="ORF">CMsap09_08510</name>
</gene>
<keyword evidence="1" id="KW-0472">Membrane</keyword>
<feature type="transmembrane region" description="Helical" evidence="1">
    <location>
        <begin position="348"/>
        <end position="369"/>
    </location>
</feature>
<keyword evidence="1" id="KW-1133">Transmembrane helix</keyword>